<dbReference type="OrthoDB" id="1163458at2"/>
<keyword evidence="3" id="KW-1185">Reference proteome</keyword>
<evidence type="ECO:0000259" key="1">
    <source>
        <dbReference type="PROSITE" id="PS50801"/>
    </source>
</evidence>
<reference evidence="2 3" key="1">
    <citation type="submission" date="2017-04" db="EMBL/GenBank/DDBJ databases">
        <authorList>
            <person name="Afonso C.L."/>
            <person name="Miller P.J."/>
            <person name="Scott M.A."/>
            <person name="Spackman E."/>
            <person name="Goraichik I."/>
            <person name="Dimitrov K.M."/>
            <person name="Suarez D.L."/>
            <person name="Swayne D.E."/>
        </authorList>
    </citation>
    <scope>NUCLEOTIDE SEQUENCE [LARGE SCALE GENOMIC DNA]</scope>
    <source>
        <strain evidence="2 3">DSM 21164</strain>
    </source>
</reference>
<dbReference type="InterPro" id="IPR036513">
    <property type="entry name" value="STAS_dom_sf"/>
</dbReference>
<organism evidence="2 3">
    <name type="scientific">Cellulophaga tyrosinoxydans</name>
    <dbReference type="NCBI Taxonomy" id="504486"/>
    <lineage>
        <taxon>Bacteria</taxon>
        <taxon>Pseudomonadati</taxon>
        <taxon>Bacteroidota</taxon>
        <taxon>Flavobacteriia</taxon>
        <taxon>Flavobacteriales</taxon>
        <taxon>Flavobacteriaceae</taxon>
        <taxon>Cellulophaga</taxon>
    </lineage>
</organism>
<evidence type="ECO:0000313" key="3">
    <source>
        <dbReference type="Proteomes" id="UP000192360"/>
    </source>
</evidence>
<dbReference type="SUPFAM" id="SSF52091">
    <property type="entry name" value="SpoIIaa-like"/>
    <property type="match status" value="1"/>
</dbReference>
<sequence length="90" mass="10227">MELQIFEKNGTFKVVGNINHKTVAIFQSQLEQRLLQLKSVTLDVNQISSIDKAGIKALRSLYKKAFLIGKSFSIIGYGCKDIYNEFRATR</sequence>
<dbReference type="InterPro" id="IPR002645">
    <property type="entry name" value="STAS_dom"/>
</dbReference>
<dbReference type="Gene3D" id="3.30.750.24">
    <property type="entry name" value="STAS domain"/>
    <property type="match status" value="1"/>
</dbReference>
<gene>
    <name evidence="2" type="ORF">SAMN05660703_3102</name>
</gene>
<feature type="domain" description="STAS" evidence="1">
    <location>
        <begin position="1"/>
        <end position="90"/>
    </location>
</feature>
<dbReference type="AlphaFoldDB" id="A0A1W2CQ61"/>
<dbReference type="Proteomes" id="UP000192360">
    <property type="component" value="Unassembled WGS sequence"/>
</dbReference>
<accession>A0A1W2CQ61</accession>
<dbReference type="Pfam" id="PF01740">
    <property type="entry name" value="STAS"/>
    <property type="match status" value="1"/>
</dbReference>
<evidence type="ECO:0000313" key="2">
    <source>
        <dbReference type="EMBL" id="SMC87116.1"/>
    </source>
</evidence>
<dbReference type="STRING" id="504486.SAMN05660703_3102"/>
<name>A0A1W2CQ61_9FLAO</name>
<dbReference type="PROSITE" id="PS50801">
    <property type="entry name" value="STAS"/>
    <property type="match status" value="1"/>
</dbReference>
<dbReference type="EMBL" id="FWXO01000007">
    <property type="protein sequence ID" value="SMC87116.1"/>
    <property type="molecule type" value="Genomic_DNA"/>
</dbReference>
<protein>
    <submittedName>
        <fullName evidence="2">ABC-type transporter Mla maintaining outer membrane lipid asymmetry, MlaB component, contains STAS domain</fullName>
    </submittedName>
</protein>
<dbReference type="RefSeq" id="WP_084063065.1">
    <property type="nucleotide sequence ID" value="NZ_FWXO01000007.1"/>
</dbReference>
<proteinExistence type="predicted"/>